<comment type="caution">
    <text evidence="2">The sequence shown here is derived from an EMBL/GenBank/DDBJ whole genome shotgun (WGS) entry which is preliminary data.</text>
</comment>
<dbReference type="EMBL" id="WJBH02000296">
    <property type="protein sequence ID" value="KAI9549494.1"/>
    <property type="molecule type" value="Genomic_DNA"/>
</dbReference>
<feature type="region of interest" description="Disordered" evidence="1">
    <location>
        <begin position="70"/>
        <end position="96"/>
    </location>
</feature>
<organism evidence="2 3">
    <name type="scientific">Daphnia sinensis</name>
    <dbReference type="NCBI Taxonomy" id="1820382"/>
    <lineage>
        <taxon>Eukaryota</taxon>
        <taxon>Metazoa</taxon>
        <taxon>Ecdysozoa</taxon>
        <taxon>Arthropoda</taxon>
        <taxon>Crustacea</taxon>
        <taxon>Branchiopoda</taxon>
        <taxon>Diplostraca</taxon>
        <taxon>Cladocera</taxon>
        <taxon>Anomopoda</taxon>
        <taxon>Daphniidae</taxon>
        <taxon>Daphnia</taxon>
        <taxon>Daphnia similis group</taxon>
    </lineage>
</organism>
<sequence>MSDLNSDDIEKLSRSIEELAKLTGEGSSHMSTMASGIDSMKSRANDTNKLLTKMLAAMNGLKSSIKVEETRAKKNSHTGGHRAVEEKNQQVGESSGKLNSAFTSLTDRTKNLSKTFKVLNDTVSKTAGLMAQQKSGSQGNMMPYGGPRNNWSGSHSGMGGDSYDRMRNERQLQFQRSMNRFDNIRGMGFSAAGSVGGQNFADGANMAVAGSMAIANSAKSAATGLMLIPHPAARVAVVLALVAATVFETFSKGIKVTAEYMDKVMDTHQEMMSFGGVMGHTSTEMMAMAQEVGYTSKNIANGQR</sequence>
<keyword evidence="3" id="KW-1185">Reference proteome</keyword>
<gene>
    <name evidence="2" type="ORF">GHT06_001894</name>
</gene>
<evidence type="ECO:0000313" key="2">
    <source>
        <dbReference type="EMBL" id="KAI9549494.1"/>
    </source>
</evidence>
<evidence type="ECO:0000256" key="1">
    <source>
        <dbReference type="SAM" id="MobiDB-lite"/>
    </source>
</evidence>
<dbReference type="Gene3D" id="1.10.287.950">
    <property type="entry name" value="Methyl-accepting chemotaxis protein"/>
    <property type="match status" value="1"/>
</dbReference>
<reference evidence="2" key="1">
    <citation type="submission" date="2022-05" db="EMBL/GenBank/DDBJ databases">
        <title>A multi-omics perspective on studying reproductive biology in Daphnia sinensis.</title>
        <authorList>
            <person name="Jia J."/>
        </authorList>
    </citation>
    <scope>NUCLEOTIDE SEQUENCE</scope>
    <source>
        <strain evidence="2">WSL</strain>
    </source>
</reference>
<accession>A0AAD5PLW2</accession>
<dbReference type="AlphaFoldDB" id="A0AAD5PLW2"/>
<protein>
    <submittedName>
        <fullName evidence="2">Uncharacterized protein</fullName>
    </submittedName>
</protein>
<evidence type="ECO:0000313" key="3">
    <source>
        <dbReference type="Proteomes" id="UP000820818"/>
    </source>
</evidence>
<name>A0AAD5PLW2_9CRUS</name>
<feature type="region of interest" description="Disordered" evidence="1">
    <location>
        <begin position="133"/>
        <end position="161"/>
    </location>
</feature>
<dbReference type="Proteomes" id="UP000820818">
    <property type="component" value="Unassembled WGS sequence"/>
</dbReference>
<proteinExistence type="predicted"/>